<dbReference type="PANTHER" id="PTHR44170">
    <property type="entry name" value="PROTEIN SIDEKICK"/>
    <property type="match status" value="1"/>
</dbReference>
<dbReference type="InterPro" id="IPR056754">
    <property type="entry name" value="DSCAM/DSCAML_C"/>
</dbReference>
<evidence type="ECO:0000259" key="11">
    <source>
        <dbReference type="PROSITE" id="PS50853"/>
    </source>
</evidence>
<dbReference type="Pfam" id="PF00041">
    <property type="entry name" value="fn3"/>
    <property type="match status" value="1"/>
</dbReference>
<keyword evidence="4" id="KW-0130">Cell adhesion</keyword>
<keyword evidence="6 10" id="KW-0472">Membrane</keyword>
<evidence type="ECO:0000256" key="10">
    <source>
        <dbReference type="SAM" id="Phobius"/>
    </source>
</evidence>
<evidence type="ECO:0000313" key="13">
    <source>
        <dbReference type="Proteomes" id="UP000014500"/>
    </source>
</evidence>
<evidence type="ECO:0000256" key="5">
    <source>
        <dbReference type="ARBA" id="ARBA00022989"/>
    </source>
</evidence>
<dbReference type="PANTHER" id="PTHR44170:SF6">
    <property type="entry name" value="CONTACTIN"/>
    <property type="match status" value="1"/>
</dbReference>
<dbReference type="HOGENOM" id="CLU_509352_0_0_1"/>
<evidence type="ECO:0000256" key="7">
    <source>
        <dbReference type="ARBA" id="ARBA00023157"/>
    </source>
</evidence>
<dbReference type="eggNOG" id="KOG3510">
    <property type="taxonomic scope" value="Eukaryota"/>
</dbReference>
<keyword evidence="2 10" id="KW-0812">Transmembrane</keyword>
<dbReference type="GO" id="GO:0009653">
    <property type="term" value="P:anatomical structure morphogenesis"/>
    <property type="evidence" value="ECO:0007669"/>
    <property type="project" value="UniProtKB-ARBA"/>
</dbReference>
<evidence type="ECO:0000256" key="2">
    <source>
        <dbReference type="ARBA" id="ARBA00022692"/>
    </source>
</evidence>
<proteinExistence type="predicted"/>
<evidence type="ECO:0000256" key="4">
    <source>
        <dbReference type="ARBA" id="ARBA00022889"/>
    </source>
</evidence>
<dbReference type="PhylomeDB" id="T1JI03"/>
<keyword evidence="3" id="KW-0732">Signal</keyword>
<dbReference type="GO" id="GO:0098609">
    <property type="term" value="P:cell-cell adhesion"/>
    <property type="evidence" value="ECO:0007669"/>
    <property type="project" value="TreeGrafter"/>
</dbReference>
<evidence type="ECO:0000256" key="3">
    <source>
        <dbReference type="ARBA" id="ARBA00022729"/>
    </source>
</evidence>
<dbReference type="EMBL" id="JH431984">
    <property type="status" value="NOT_ANNOTATED_CDS"/>
    <property type="molecule type" value="Genomic_DNA"/>
</dbReference>
<comment type="subcellular location">
    <subcellularLocation>
        <location evidence="1">Membrane</location>
        <topology evidence="1">Single-pass membrane protein</topology>
    </subcellularLocation>
</comment>
<dbReference type="EnsemblMetazoa" id="SMAR013484-RA">
    <property type="protein sequence ID" value="SMAR013484-PA"/>
    <property type="gene ID" value="SMAR013484"/>
</dbReference>
<dbReference type="SUPFAM" id="SSF49265">
    <property type="entry name" value="Fibronectin type III"/>
    <property type="match status" value="1"/>
</dbReference>
<dbReference type="OMA" id="WETKEID"/>
<dbReference type="AlphaFoldDB" id="T1JI03"/>
<dbReference type="InterPro" id="IPR036116">
    <property type="entry name" value="FN3_sf"/>
</dbReference>
<dbReference type="InterPro" id="IPR003961">
    <property type="entry name" value="FN3_dom"/>
</dbReference>
<dbReference type="Pfam" id="PF07679">
    <property type="entry name" value="I-set"/>
    <property type="match status" value="1"/>
</dbReference>
<dbReference type="Pfam" id="PF25059">
    <property type="entry name" value="FN3_DSCAM-DSCAML_C"/>
    <property type="match status" value="1"/>
</dbReference>
<dbReference type="GO" id="GO:0030154">
    <property type="term" value="P:cell differentiation"/>
    <property type="evidence" value="ECO:0007669"/>
    <property type="project" value="UniProtKB-ARBA"/>
</dbReference>
<dbReference type="Proteomes" id="UP000014500">
    <property type="component" value="Unassembled WGS sequence"/>
</dbReference>
<reference evidence="12" key="2">
    <citation type="submission" date="2015-02" db="UniProtKB">
        <authorList>
            <consortium name="EnsemblMetazoa"/>
        </authorList>
    </citation>
    <scope>IDENTIFICATION</scope>
</reference>
<accession>T1JI03</accession>
<keyword evidence="13" id="KW-1185">Reference proteome</keyword>
<feature type="compositionally biased region" description="Low complexity" evidence="9">
    <location>
        <begin position="412"/>
        <end position="436"/>
    </location>
</feature>
<reference evidence="13" key="1">
    <citation type="submission" date="2011-05" db="EMBL/GenBank/DDBJ databases">
        <authorList>
            <person name="Richards S.R."/>
            <person name="Qu J."/>
            <person name="Jiang H."/>
            <person name="Jhangiani S.N."/>
            <person name="Agravi P."/>
            <person name="Goodspeed R."/>
            <person name="Gross S."/>
            <person name="Mandapat C."/>
            <person name="Jackson L."/>
            <person name="Mathew T."/>
            <person name="Pu L."/>
            <person name="Thornton R."/>
            <person name="Saada N."/>
            <person name="Wilczek-Boney K.B."/>
            <person name="Lee S."/>
            <person name="Kovar C."/>
            <person name="Wu Y."/>
            <person name="Scherer S.E."/>
            <person name="Worley K.C."/>
            <person name="Muzny D.M."/>
            <person name="Gibbs R."/>
        </authorList>
    </citation>
    <scope>NUCLEOTIDE SEQUENCE</scope>
    <source>
        <strain evidence="13">Brora</strain>
    </source>
</reference>
<dbReference type="Gene3D" id="2.60.40.10">
    <property type="entry name" value="Immunoglobulins"/>
    <property type="match status" value="3"/>
</dbReference>
<sequence>MKEGVPIQSSGRISYANPDGSLVIKNAQLADVGNYSCRLFNRNGEDYVHYSLVVLVPPSAPIVRVLSTTLTSIELRWSAETSERSPLQGYMLHYQSDNGQWETKEIDSDYERYRLENLLCGTKYNIFVEAYNKIGLSEPCETIITFTEGMAPTRPPKDRLIDEGIGSITLHLDSWTTNGCPILYFTVEYKIRDTDEWISVEGGAKNTDKKNFLLDELDAETWYNVRMKAYTSAGITEGIYTVGTLTLSGATMNPDVLHSDKGVLFYLDLRIIIPVVVVLIILFLSITTICFVINRKRAEDKRTKGKTPLDVKNAASALGLPSGKEFNMNHAQNSDQLSRRYTSTPTRVALGSQEDLAPYSAYQLPNYHYGELKTFSSGQRKVDGPGNGDLYWQEKKSPASDHSYKDKYKDVNTNLNITPTTNSTTGSITQQSQIPSDSYNTWSSSLKRSQPGLDGRVDPSSEASSKVKAPTTRTGGATEETTFIFPVPPSVNGTAVTIHGTLQGDLYDRLTPSRAGTLQVEKKFPNADESTRLLK</sequence>
<evidence type="ECO:0000256" key="9">
    <source>
        <dbReference type="SAM" id="MobiDB-lite"/>
    </source>
</evidence>
<feature type="region of interest" description="Disordered" evidence="9">
    <location>
        <begin position="377"/>
        <end position="476"/>
    </location>
</feature>
<dbReference type="SMART" id="SM00060">
    <property type="entry name" value="FN3"/>
    <property type="match status" value="2"/>
</dbReference>
<keyword evidence="7" id="KW-1015">Disulfide bond</keyword>
<dbReference type="InterPro" id="IPR013098">
    <property type="entry name" value="Ig_I-set"/>
</dbReference>
<feature type="domain" description="Fibronectin type-III" evidence="11">
    <location>
        <begin position="57"/>
        <end position="156"/>
    </location>
</feature>
<dbReference type="InterPro" id="IPR013783">
    <property type="entry name" value="Ig-like_fold"/>
</dbReference>
<organism evidence="12 13">
    <name type="scientific">Strigamia maritima</name>
    <name type="common">European centipede</name>
    <name type="synonym">Geophilus maritimus</name>
    <dbReference type="NCBI Taxonomy" id="126957"/>
    <lineage>
        <taxon>Eukaryota</taxon>
        <taxon>Metazoa</taxon>
        <taxon>Ecdysozoa</taxon>
        <taxon>Arthropoda</taxon>
        <taxon>Myriapoda</taxon>
        <taxon>Chilopoda</taxon>
        <taxon>Pleurostigmophora</taxon>
        <taxon>Geophilomorpha</taxon>
        <taxon>Linotaeniidae</taxon>
        <taxon>Strigamia</taxon>
    </lineage>
</organism>
<dbReference type="CDD" id="cd00063">
    <property type="entry name" value="FN3"/>
    <property type="match status" value="2"/>
</dbReference>
<keyword evidence="8" id="KW-0393">Immunoglobulin domain</keyword>
<evidence type="ECO:0000256" key="6">
    <source>
        <dbReference type="ARBA" id="ARBA00023136"/>
    </source>
</evidence>
<evidence type="ECO:0000313" key="12">
    <source>
        <dbReference type="EnsemblMetazoa" id="SMAR013484-PA"/>
    </source>
</evidence>
<dbReference type="PROSITE" id="PS50853">
    <property type="entry name" value="FN3"/>
    <property type="match status" value="1"/>
</dbReference>
<dbReference type="STRING" id="126957.T1JI03"/>
<name>T1JI03_STRMM</name>
<dbReference type="InterPro" id="IPR036179">
    <property type="entry name" value="Ig-like_dom_sf"/>
</dbReference>
<evidence type="ECO:0000256" key="1">
    <source>
        <dbReference type="ARBA" id="ARBA00004167"/>
    </source>
</evidence>
<dbReference type="SUPFAM" id="SSF48726">
    <property type="entry name" value="Immunoglobulin"/>
    <property type="match status" value="1"/>
</dbReference>
<evidence type="ECO:0000256" key="8">
    <source>
        <dbReference type="ARBA" id="ARBA00023319"/>
    </source>
</evidence>
<feature type="transmembrane region" description="Helical" evidence="10">
    <location>
        <begin position="271"/>
        <end position="294"/>
    </location>
</feature>
<feature type="compositionally biased region" description="Polar residues" evidence="9">
    <location>
        <begin position="437"/>
        <end position="448"/>
    </location>
</feature>
<dbReference type="GO" id="GO:0005886">
    <property type="term" value="C:plasma membrane"/>
    <property type="evidence" value="ECO:0007669"/>
    <property type="project" value="UniProtKB-SubCell"/>
</dbReference>
<feature type="compositionally biased region" description="Basic and acidic residues" evidence="9">
    <location>
        <begin position="392"/>
        <end position="410"/>
    </location>
</feature>
<keyword evidence="5 10" id="KW-1133">Transmembrane helix</keyword>
<protein>
    <recommendedName>
        <fullName evidence="11">Fibronectin type-III domain-containing protein</fullName>
    </recommendedName>
</protein>